<keyword evidence="3" id="KW-1185">Reference proteome</keyword>
<organism evidence="2 3">
    <name type="scientific">Candidatus Thiodiazotropha endoloripes</name>
    <dbReference type="NCBI Taxonomy" id="1818881"/>
    <lineage>
        <taxon>Bacteria</taxon>
        <taxon>Pseudomonadati</taxon>
        <taxon>Pseudomonadota</taxon>
        <taxon>Gammaproteobacteria</taxon>
        <taxon>Chromatiales</taxon>
        <taxon>Sedimenticolaceae</taxon>
        <taxon>Candidatus Thiodiazotropha</taxon>
    </lineage>
</organism>
<evidence type="ECO:0000313" key="3">
    <source>
        <dbReference type="Proteomes" id="UP000094849"/>
    </source>
</evidence>
<dbReference type="EMBL" id="LVJZ01000003">
    <property type="protein sequence ID" value="ODB95292.1"/>
    <property type="molecule type" value="Genomic_DNA"/>
</dbReference>
<protein>
    <recommendedName>
        <fullName evidence="4">PEP-CTERM protein-sorting domain-containing protein</fullName>
    </recommendedName>
</protein>
<sequence>MGVGFCSSAFSASWLCTNTDDWNNSACWSTPSIPGATETALIQAAPATDIVINYNNSTTPNEMLDEIVLDAEATGTATLIRNDNFDLNSLNVFIGQRGAGVSSVIQNSGSSDFDIGSLGVSAGSTGYYELNGTASLQWRILQLGGFGSGEFVQSGGNHVINGDFQIGGAGIPSHSATSSGRYTLNGGTLTANGVEDVGRWGSGVFTQNGGTHNVRLLHISRKAGDGLYEMNDGILSVTERLEVGTIPASNGVFVQNGGSVTVGGSTIISANGHAAGSYQLNGGTLQTTDVRNKRTFIHTGGQLIGDLDNYDQVVFSGAGTRLIQGSVTNQGESHFDQPPFGIRTANSSITLSEGTTLQITDNLTLNDLGSFTLELGGDSFGLDNFVQVGGLASLGGTLELDIFSDFLAEDGDSWTLFSASNISGFFSEALLNENFVDLQFSLSYSATSVDLIASSVAPVPVPAAVWLFGTGLAGIVTVSRRGRKAASKA</sequence>
<evidence type="ECO:0000313" key="2">
    <source>
        <dbReference type="EMBL" id="ODB95292.1"/>
    </source>
</evidence>
<dbReference type="Proteomes" id="UP000094849">
    <property type="component" value="Unassembled WGS sequence"/>
</dbReference>
<proteinExistence type="predicted"/>
<feature type="transmembrane region" description="Helical" evidence="1">
    <location>
        <begin position="459"/>
        <end position="478"/>
    </location>
</feature>
<name>A0A1E2UL52_9GAMM</name>
<dbReference type="AlphaFoldDB" id="A0A1E2UL52"/>
<accession>A0A1E2UL52</accession>
<keyword evidence="1" id="KW-1133">Transmembrane helix</keyword>
<reference evidence="2 3" key="1">
    <citation type="submission" date="2016-03" db="EMBL/GenBank/DDBJ databases">
        <title>Chemosynthetic sulphur-oxidizing symbionts of marine invertebrate animals are capable of nitrogen fixation.</title>
        <authorList>
            <person name="Petersen J.M."/>
            <person name="Kemper A."/>
            <person name="Gruber-Vodicka H."/>
            <person name="Cardini U."/>
            <person name="Geest Mvander."/>
            <person name="Kleiner M."/>
            <person name="Bulgheresi S."/>
            <person name="Fussmann M."/>
            <person name="Herbold C."/>
            <person name="Seah B.K.B."/>
            <person name="Antony C.Paul."/>
            <person name="Liu D."/>
            <person name="Belitz A."/>
            <person name="Weber M."/>
        </authorList>
    </citation>
    <scope>NUCLEOTIDE SEQUENCE [LARGE SCALE GENOMIC DNA]</scope>
    <source>
        <strain evidence="2">G_D</strain>
    </source>
</reference>
<keyword evidence="1" id="KW-0812">Transmembrane</keyword>
<keyword evidence="1" id="KW-0472">Membrane</keyword>
<evidence type="ECO:0008006" key="4">
    <source>
        <dbReference type="Google" id="ProtNLM"/>
    </source>
</evidence>
<comment type="caution">
    <text evidence="2">The sequence shown here is derived from an EMBL/GenBank/DDBJ whole genome shotgun (WGS) entry which is preliminary data.</text>
</comment>
<evidence type="ECO:0000256" key="1">
    <source>
        <dbReference type="SAM" id="Phobius"/>
    </source>
</evidence>
<gene>
    <name evidence="2" type="ORF">A3196_00030</name>
</gene>